<evidence type="ECO:0000313" key="5">
    <source>
        <dbReference type="Proteomes" id="UP000836402"/>
    </source>
</evidence>
<evidence type="ECO:0000313" key="2">
    <source>
        <dbReference type="EMBL" id="CAD6960564.1"/>
    </source>
</evidence>
<dbReference type="EMBL" id="LWDD02000005">
    <property type="protein sequence ID" value="KAE8265683.1"/>
    <property type="molecule type" value="Genomic_DNA"/>
</dbReference>
<gene>
    <name evidence="3" type="ORF">A4X03_0g93</name>
    <name evidence="2" type="ORF">JKIAZH3_G3739</name>
</gene>
<reference evidence="3" key="2">
    <citation type="journal article" date="2019" name="IMA Fungus">
        <title>Genome sequencing and comparison of five Tilletia species to identify candidate genes for the detection of regulated species infecting wheat.</title>
        <authorList>
            <person name="Nguyen H.D.T."/>
            <person name="Sultana T."/>
            <person name="Kesanakurti P."/>
            <person name="Hambleton S."/>
        </authorList>
    </citation>
    <scope>NUCLEOTIDE SEQUENCE</scope>
    <source>
        <strain evidence="3">DAOMC 238032</strain>
    </source>
</reference>
<dbReference type="AlphaFoldDB" id="A0A177VFA1"/>
<evidence type="ECO:0000259" key="1">
    <source>
        <dbReference type="Pfam" id="PF00644"/>
    </source>
</evidence>
<dbReference type="Proteomes" id="UP000077671">
    <property type="component" value="Unassembled WGS sequence"/>
</dbReference>
<dbReference type="GO" id="GO:0003950">
    <property type="term" value="F:NAD+ poly-ADP-ribosyltransferase activity"/>
    <property type="evidence" value="ECO:0007669"/>
    <property type="project" value="InterPro"/>
</dbReference>
<dbReference type="InterPro" id="IPR012317">
    <property type="entry name" value="Poly(ADP-ribose)pol_cat_dom"/>
</dbReference>
<dbReference type="Pfam" id="PF00644">
    <property type="entry name" value="PARP"/>
    <property type="match status" value="1"/>
</dbReference>
<protein>
    <recommendedName>
        <fullName evidence="1">PARP catalytic domain-containing protein</fullName>
    </recommendedName>
</protein>
<sequence length="252" mass="27825">MDFGTRRLKCVLCPQVNETSLAALCSSCADILGPEYTLKIPLSPEDDSDVYEPLSYGFLASWAHPTPTKPITVAITAIHNDKESTERYEKVRSANHSSAETRLFHRTRVDCSFGQNFVPPCESKQCHLCRISKDGFRHPIPSDVRPFNNGVWDRFGPAIYATPISSKAADYENQRNFSSNNNETRTRHIIVARVATGNMEMMYRGDSSRSAASPGYDSICAPGGSAVNYTEHAVYKDGGALPIFVISFQGGF</sequence>
<name>A0A177VFA1_9BASI</name>
<dbReference type="EMBL" id="CAJHJG010006901">
    <property type="protein sequence ID" value="CAD6960564.1"/>
    <property type="molecule type" value="Genomic_DNA"/>
</dbReference>
<comment type="caution">
    <text evidence="3">The sequence shown here is derived from an EMBL/GenBank/DDBJ whole genome shotgun (WGS) entry which is preliminary data.</text>
</comment>
<dbReference type="Gene3D" id="3.90.228.10">
    <property type="match status" value="1"/>
</dbReference>
<keyword evidence="5" id="KW-1185">Reference proteome</keyword>
<dbReference type="SUPFAM" id="SSF56399">
    <property type="entry name" value="ADP-ribosylation"/>
    <property type="match status" value="1"/>
</dbReference>
<evidence type="ECO:0000313" key="3">
    <source>
        <dbReference type="EMBL" id="KAE8265683.1"/>
    </source>
</evidence>
<reference evidence="2" key="3">
    <citation type="submission" date="2020-10" db="EMBL/GenBank/DDBJ databases">
        <authorList>
            <person name="Sedaghatjoo S."/>
        </authorList>
    </citation>
    <scope>NUCLEOTIDE SEQUENCE</scope>
    <source>
        <strain evidence="2">AZH3</strain>
    </source>
</reference>
<organism evidence="3 4">
    <name type="scientific">Tilletia caries</name>
    <name type="common">wheat bunt fungus</name>
    <dbReference type="NCBI Taxonomy" id="13290"/>
    <lineage>
        <taxon>Eukaryota</taxon>
        <taxon>Fungi</taxon>
        <taxon>Dikarya</taxon>
        <taxon>Basidiomycota</taxon>
        <taxon>Ustilaginomycotina</taxon>
        <taxon>Exobasidiomycetes</taxon>
        <taxon>Tilletiales</taxon>
        <taxon>Tilletiaceae</taxon>
        <taxon>Tilletia</taxon>
    </lineage>
</organism>
<dbReference type="Proteomes" id="UP000836402">
    <property type="component" value="Unassembled WGS sequence"/>
</dbReference>
<proteinExistence type="predicted"/>
<evidence type="ECO:0000313" key="4">
    <source>
        <dbReference type="Proteomes" id="UP000077671"/>
    </source>
</evidence>
<reference evidence="3" key="1">
    <citation type="submission" date="2016-04" db="EMBL/GenBank/DDBJ databases">
        <authorList>
            <person name="Nguyen H.D."/>
            <person name="Kesanakurti P."/>
            <person name="Cullis J."/>
            <person name="Levesque C.A."/>
            <person name="Hambleton S."/>
        </authorList>
    </citation>
    <scope>NUCLEOTIDE SEQUENCE</scope>
    <source>
        <strain evidence="3">DAOMC 238032</strain>
    </source>
</reference>
<feature type="domain" description="PARP catalytic" evidence="1">
    <location>
        <begin position="85"/>
        <end position="243"/>
    </location>
</feature>
<accession>A0A177VFA1</accession>